<dbReference type="CDD" id="cd09272">
    <property type="entry name" value="RNase_HI_RT_Ty1"/>
    <property type="match status" value="1"/>
</dbReference>
<dbReference type="InterPro" id="IPR012337">
    <property type="entry name" value="RNaseH-like_sf"/>
</dbReference>
<dbReference type="AlphaFoldDB" id="A0A3Q7X4L1"/>
<evidence type="ECO:0000256" key="1">
    <source>
        <dbReference type="ARBA" id="ARBA00022670"/>
    </source>
</evidence>
<evidence type="ECO:0000259" key="5">
    <source>
        <dbReference type="PROSITE" id="PS50994"/>
    </source>
</evidence>
<dbReference type="InterPro" id="IPR001584">
    <property type="entry name" value="Integrase_cat-core"/>
</dbReference>
<name>A0A3Q7X4L1_CICAR</name>
<dbReference type="Pfam" id="PF14223">
    <property type="entry name" value="Retrotran_gag_2"/>
    <property type="match status" value="1"/>
</dbReference>
<dbReference type="InterPro" id="IPR025724">
    <property type="entry name" value="GAG-pre-integrase_dom"/>
</dbReference>
<dbReference type="PANTHER" id="PTHR42648:SF32">
    <property type="entry name" value="RIBONUCLEASE H-LIKE DOMAIN, GAG-PRE-INTEGRASE DOMAIN PROTEIN-RELATED"/>
    <property type="match status" value="1"/>
</dbReference>
<evidence type="ECO:0000256" key="4">
    <source>
        <dbReference type="ARBA" id="ARBA00022801"/>
    </source>
</evidence>
<dbReference type="GO" id="GO:0046872">
    <property type="term" value="F:metal ion binding"/>
    <property type="evidence" value="ECO:0007669"/>
    <property type="project" value="UniProtKB-KW"/>
</dbReference>
<keyword evidence="6" id="KW-1185">Reference proteome</keyword>
<dbReference type="Pfam" id="PF13976">
    <property type="entry name" value="gag_pre-integrs"/>
    <property type="match status" value="1"/>
</dbReference>
<dbReference type="STRING" id="3827.A0A3Q7X4L1"/>
<dbReference type="GO" id="GO:0003676">
    <property type="term" value="F:nucleic acid binding"/>
    <property type="evidence" value="ECO:0007669"/>
    <property type="project" value="InterPro"/>
</dbReference>
<dbReference type="SUPFAM" id="SSF56672">
    <property type="entry name" value="DNA/RNA polymerases"/>
    <property type="match status" value="1"/>
</dbReference>
<keyword evidence="3" id="KW-0064">Aspartyl protease</keyword>
<dbReference type="InterPro" id="IPR043502">
    <property type="entry name" value="DNA/RNA_pol_sf"/>
</dbReference>
<feature type="non-terminal residue" evidence="7">
    <location>
        <position position="1"/>
    </location>
</feature>
<dbReference type="Pfam" id="PF07727">
    <property type="entry name" value="RVT_2"/>
    <property type="match status" value="1"/>
</dbReference>
<dbReference type="Pfam" id="PF22936">
    <property type="entry name" value="Pol_BBD"/>
    <property type="match status" value="1"/>
</dbReference>
<dbReference type="Pfam" id="PF00665">
    <property type="entry name" value="rve"/>
    <property type="match status" value="1"/>
</dbReference>
<dbReference type="InterPro" id="IPR039537">
    <property type="entry name" value="Retrotran_Ty1/copia-like"/>
</dbReference>
<keyword evidence="4" id="KW-0378">Hydrolase</keyword>
<reference evidence="7" key="2">
    <citation type="submission" date="2025-08" db="UniProtKB">
        <authorList>
            <consortium name="RefSeq"/>
        </authorList>
    </citation>
    <scope>IDENTIFICATION</scope>
    <source>
        <tissue evidence="7">Etiolated seedlings</tissue>
    </source>
</reference>
<dbReference type="Gene3D" id="3.30.420.10">
    <property type="entry name" value="Ribonuclease H-like superfamily/Ribonuclease H"/>
    <property type="match status" value="1"/>
</dbReference>
<dbReference type="SUPFAM" id="SSF53098">
    <property type="entry name" value="Ribonuclease H-like"/>
    <property type="match status" value="1"/>
</dbReference>
<keyword evidence="2" id="KW-0479">Metal-binding</keyword>
<dbReference type="GO" id="GO:0015074">
    <property type="term" value="P:DNA integration"/>
    <property type="evidence" value="ECO:0007669"/>
    <property type="project" value="InterPro"/>
</dbReference>
<proteinExistence type="predicted"/>
<gene>
    <name evidence="7" type="primary">LOC113785795</name>
</gene>
<evidence type="ECO:0000256" key="3">
    <source>
        <dbReference type="ARBA" id="ARBA00022750"/>
    </source>
</evidence>
<dbReference type="PROSITE" id="PS50994">
    <property type="entry name" value="INTEGRASE"/>
    <property type="match status" value="1"/>
</dbReference>
<dbReference type="RefSeq" id="XP_027188639.1">
    <property type="nucleotide sequence ID" value="XM_027332838.1"/>
</dbReference>
<dbReference type="GO" id="GO:0006508">
    <property type="term" value="P:proteolysis"/>
    <property type="evidence" value="ECO:0007669"/>
    <property type="project" value="UniProtKB-KW"/>
</dbReference>
<dbReference type="OrthoDB" id="2014122at2759"/>
<dbReference type="PANTHER" id="PTHR42648">
    <property type="entry name" value="TRANSPOSASE, PUTATIVE-RELATED"/>
    <property type="match status" value="1"/>
</dbReference>
<evidence type="ECO:0000256" key="2">
    <source>
        <dbReference type="ARBA" id="ARBA00022723"/>
    </source>
</evidence>
<accession>A0A3Q7X4L1</accession>
<dbReference type="Proteomes" id="UP000087171">
    <property type="component" value="Chromosome Ca3"/>
</dbReference>
<evidence type="ECO:0000313" key="7">
    <source>
        <dbReference type="RefSeq" id="XP_027188639.1"/>
    </source>
</evidence>
<dbReference type="InterPro" id="IPR036397">
    <property type="entry name" value="RNaseH_sf"/>
</dbReference>
<sequence>TKPPCFVGEHYDFWKIRMQAYLEAQGDDIWDAVENGPHIPKTVINNKEEIKIKNSWTDEDKRKVLFDKKAKNILQSALGMDEFFRISHCKTAKEIWDTLEVTHEGTIEVKRSKLNTLSQEYELFRMQPGESILDLQKRFSHLTNHLTALGKIFTNDELNLKVLRSLTRAWQPKVTMWYLDSGCSKHMTGDITKFSALTLESKGHVVYGDNNKGKILGIGKVGTAPSPSIEDVLYVEGLKHNLISISQLCDKGYKIVFNKDECVIQNEATNETQFVGKRFKNIFILNFEDLSLKMKCLLVSDNNDAWLWHKRFAHIHMDHLNKLVKHDLVVGLPKIKFIKDKLCDACQKGKQTKSSFKPKNVISTSRPLQLIHMDLFGPSRTKSLGGNSYGLVIVDDYSRFTWTLFLANKNEAFKAFKNYAKLVQNEQSAKIVSIRSDHGREFQNTSFEEFCEENGIFHNFSAPRTPQQNGVVERKNRSLIELARTMLSDSNLPKYFWADAVNTACYVSNRVIIRPILKKTPYELYKGRKPNISHFHIFGCKCFVLNNGKDNLGKFDEKADEGIFLGYSLSSKAFRVFNKRTLLVEESMHVTFDAIRLLLAYACSMNFELYQMDVKSAFLNGYINEEVYVKQPPGFEDSKNPSHVYKLKKALYGLKQAPRAWYDRLSTFLCERGFDKGEVDKTLFVKRENGHTLLVQIYVDDIIFGSTNKDICEEFSSIMQGEFEMSMMGKLNYFLGLHIKQLEHGIFINQAKYCKELLKKFEMENCKESTTPMGSGTYVDKDASGISIDISKYRGMIGSLLYLTASRPDIMFSVCLCARFQADPKESHLVAVKRIMKYLKGTTNVGLWYPKGSICSLVGYSDSDYAGCKTDRKSTSGTCHVLGNALVSWSCKKQACVALSTAEAEYIAAGSCCAQILWLKQQLHDYGVDLGCIPLRCDNTSAINISKNPIMHSRTKHIDIRHHFLRDHVLKGNVEVTFVDTHNQLADIFTKPLPKDSFYKIRRELG</sequence>
<keyword evidence="1" id="KW-0645">Protease</keyword>
<reference evidence="6" key="1">
    <citation type="journal article" date="2013" name="Nat. Biotechnol.">
        <title>Draft genome sequence of chickpea (Cicer arietinum) provides a resource for trait improvement.</title>
        <authorList>
            <person name="Varshney R.K."/>
            <person name="Song C."/>
            <person name="Saxena R.K."/>
            <person name="Azam S."/>
            <person name="Yu S."/>
            <person name="Sharpe A.G."/>
            <person name="Cannon S."/>
            <person name="Baek J."/>
            <person name="Rosen B.D."/>
            <person name="Tar'an B."/>
            <person name="Millan T."/>
            <person name="Zhang X."/>
            <person name="Ramsay L.D."/>
            <person name="Iwata A."/>
            <person name="Wang Y."/>
            <person name="Nelson W."/>
            <person name="Farmer A.D."/>
            <person name="Gaur P.M."/>
            <person name="Soderlund C."/>
            <person name="Penmetsa R.V."/>
            <person name="Xu C."/>
            <person name="Bharti A.K."/>
            <person name="He W."/>
            <person name="Winter P."/>
            <person name="Zhao S."/>
            <person name="Hane J.K."/>
            <person name="Carrasquilla-Garcia N."/>
            <person name="Condie J.A."/>
            <person name="Upadhyaya H.D."/>
            <person name="Luo M.C."/>
            <person name="Thudi M."/>
            <person name="Gowda C.L."/>
            <person name="Singh N.P."/>
            <person name="Lichtenzveig J."/>
            <person name="Gali K.K."/>
            <person name="Rubio J."/>
            <person name="Nadarajan N."/>
            <person name="Dolezel J."/>
            <person name="Bansal K.C."/>
            <person name="Xu X."/>
            <person name="Edwards D."/>
            <person name="Zhang G."/>
            <person name="Kahl G."/>
            <person name="Gil J."/>
            <person name="Singh K.B."/>
            <person name="Datta S.K."/>
            <person name="Jackson S.A."/>
            <person name="Wang J."/>
            <person name="Cook D.R."/>
        </authorList>
    </citation>
    <scope>NUCLEOTIDE SEQUENCE [LARGE SCALE GENOMIC DNA]</scope>
    <source>
        <strain evidence="6">cv. CDC Frontier</strain>
    </source>
</reference>
<organism evidence="6 7">
    <name type="scientific">Cicer arietinum</name>
    <name type="common">Chickpea</name>
    <name type="synonym">Garbanzo</name>
    <dbReference type="NCBI Taxonomy" id="3827"/>
    <lineage>
        <taxon>Eukaryota</taxon>
        <taxon>Viridiplantae</taxon>
        <taxon>Streptophyta</taxon>
        <taxon>Embryophyta</taxon>
        <taxon>Tracheophyta</taxon>
        <taxon>Spermatophyta</taxon>
        <taxon>Magnoliopsida</taxon>
        <taxon>eudicotyledons</taxon>
        <taxon>Gunneridae</taxon>
        <taxon>Pentapetalae</taxon>
        <taxon>rosids</taxon>
        <taxon>fabids</taxon>
        <taxon>Fabales</taxon>
        <taxon>Fabaceae</taxon>
        <taxon>Papilionoideae</taxon>
        <taxon>50 kb inversion clade</taxon>
        <taxon>NPAAA clade</taxon>
        <taxon>Hologalegina</taxon>
        <taxon>IRL clade</taxon>
        <taxon>Cicereae</taxon>
        <taxon>Cicer</taxon>
    </lineage>
</organism>
<feature type="non-terminal residue" evidence="7">
    <location>
        <position position="1006"/>
    </location>
</feature>
<dbReference type="GO" id="GO:0004190">
    <property type="term" value="F:aspartic-type endopeptidase activity"/>
    <property type="evidence" value="ECO:0007669"/>
    <property type="project" value="UniProtKB-KW"/>
</dbReference>
<evidence type="ECO:0000313" key="6">
    <source>
        <dbReference type="Proteomes" id="UP000087171"/>
    </source>
</evidence>
<protein>
    <submittedName>
        <fullName evidence="7">Uncharacterized protein LOC113785795</fullName>
    </submittedName>
</protein>
<dbReference type="InterPro" id="IPR054722">
    <property type="entry name" value="PolX-like_BBD"/>
</dbReference>
<feature type="domain" description="Integrase catalytic" evidence="5">
    <location>
        <begin position="363"/>
        <end position="529"/>
    </location>
</feature>
<dbReference type="InterPro" id="IPR013103">
    <property type="entry name" value="RVT_2"/>
</dbReference>